<dbReference type="EMBL" id="POUA01000003">
    <property type="protein sequence ID" value="PZG56747.1"/>
    <property type="molecule type" value="Genomic_DNA"/>
</dbReference>
<name>A0A2W2IF41_9ACTN</name>
<evidence type="ECO:0000313" key="2">
    <source>
        <dbReference type="EMBL" id="PZG56747.1"/>
    </source>
</evidence>
<dbReference type="InterPro" id="IPR009081">
    <property type="entry name" value="PP-bd_ACP"/>
</dbReference>
<dbReference type="InterPro" id="IPR036736">
    <property type="entry name" value="ACP-like_sf"/>
</dbReference>
<evidence type="ECO:0000259" key="1">
    <source>
        <dbReference type="PROSITE" id="PS50075"/>
    </source>
</evidence>
<organism evidence="2 3">
    <name type="scientific">Spongiactinospora gelatinilytica</name>
    <dbReference type="NCBI Taxonomy" id="2666298"/>
    <lineage>
        <taxon>Bacteria</taxon>
        <taxon>Bacillati</taxon>
        <taxon>Actinomycetota</taxon>
        <taxon>Actinomycetes</taxon>
        <taxon>Streptosporangiales</taxon>
        <taxon>Streptosporangiaceae</taxon>
        <taxon>Spongiactinospora</taxon>
    </lineage>
</organism>
<comment type="caution">
    <text evidence="2">The sequence shown here is derived from an EMBL/GenBank/DDBJ whole genome shotgun (WGS) entry which is preliminary data.</text>
</comment>
<dbReference type="SUPFAM" id="SSF47336">
    <property type="entry name" value="ACP-like"/>
    <property type="match status" value="1"/>
</dbReference>
<reference evidence="2 3" key="1">
    <citation type="submission" date="2018-01" db="EMBL/GenBank/DDBJ databases">
        <title>Draft genome sequence of Sphaerisporangium sp. 7K107.</title>
        <authorList>
            <person name="Sahin N."/>
            <person name="Saygin H."/>
            <person name="Ay H."/>
        </authorList>
    </citation>
    <scope>NUCLEOTIDE SEQUENCE [LARGE SCALE GENOMIC DNA]</scope>
    <source>
        <strain evidence="2 3">7K107</strain>
    </source>
</reference>
<dbReference type="PROSITE" id="PS50075">
    <property type="entry name" value="CARRIER"/>
    <property type="match status" value="1"/>
</dbReference>
<dbReference type="Gene3D" id="1.10.1200.10">
    <property type="entry name" value="ACP-like"/>
    <property type="match status" value="1"/>
</dbReference>
<evidence type="ECO:0000313" key="3">
    <source>
        <dbReference type="Proteomes" id="UP000248544"/>
    </source>
</evidence>
<accession>A0A2W2IF41</accession>
<feature type="domain" description="Carrier" evidence="1">
    <location>
        <begin position="11"/>
        <end position="90"/>
    </location>
</feature>
<sequence length="91" mass="9566">MGRRAPAGAARETKERLAELVATASDGEVSAAEALATELPLSALGVTSLAQMRLIDAIEREFGVDVDFSDESLAALEDLDLLTAHITGRAR</sequence>
<dbReference type="AlphaFoldDB" id="A0A2W2IF41"/>
<keyword evidence="3" id="KW-1185">Reference proteome</keyword>
<dbReference type="Pfam" id="PF00550">
    <property type="entry name" value="PP-binding"/>
    <property type="match status" value="1"/>
</dbReference>
<dbReference type="Proteomes" id="UP000248544">
    <property type="component" value="Unassembled WGS sequence"/>
</dbReference>
<proteinExistence type="predicted"/>
<gene>
    <name evidence="2" type="ORF">C1I98_00805</name>
</gene>
<protein>
    <recommendedName>
        <fullName evidence="1">Carrier domain-containing protein</fullName>
    </recommendedName>
</protein>